<name>A0A2A3JW91_9RHOB</name>
<sequence>MNRFLLGSALALTLSSTSLCAAPIATKAGATGSTGAEQVWLAKGNGNGNGHGGNGKKLFKKGHGKAGKGTSGHGKAEAGNGHGKTGKGHAQAGNGKPDHAGGPPPGANGKGATHGSNGNRKGASGRPAFTSAEREDLTRRLVSTPAPAGRDMARLAGATALALATPQLLVADIPKDELIAYSNCPPGLAKKDPPCVPPGLAKKGVTYDEWASYDQDGYDELWREHRNDWLGSDFDGEPDPERLLLRSDQIATLFGLDPAPHGQRYGLIDGMPVLLDQDDYRSLLLVNELAQVEDLTDGARIAPTAALTQDEMIDLYRLPHLGAGDNYAVLNGQLVQLKDSEYELLQMLRIARAVL</sequence>
<feature type="compositionally biased region" description="Gly residues" evidence="1">
    <location>
        <begin position="45"/>
        <end position="55"/>
    </location>
</feature>
<dbReference type="AlphaFoldDB" id="A0A2A3JW91"/>
<evidence type="ECO:0000256" key="2">
    <source>
        <dbReference type="SAM" id="SignalP"/>
    </source>
</evidence>
<proteinExistence type="predicted"/>
<protein>
    <submittedName>
        <fullName evidence="3">Uncharacterized protein</fullName>
    </submittedName>
</protein>
<accession>A0A2A3JW91</accession>
<reference evidence="3" key="1">
    <citation type="submission" date="2017-09" db="EMBL/GenBank/DDBJ databases">
        <title>Yangia sp. SAOS 153D whole genome sequencing.</title>
        <authorList>
            <person name="Verma A."/>
            <person name="Krishnamurthi S."/>
        </authorList>
    </citation>
    <scope>NUCLEOTIDE SEQUENCE [LARGE SCALE GENOMIC DNA]</scope>
    <source>
        <strain evidence="3">SAOS 153D</strain>
    </source>
</reference>
<keyword evidence="2" id="KW-0732">Signal</keyword>
<evidence type="ECO:0000256" key="1">
    <source>
        <dbReference type="SAM" id="MobiDB-lite"/>
    </source>
</evidence>
<feature type="chain" id="PRO_5012132905" evidence="2">
    <location>
        <begin position="22"/>
        <end position="355"/>
    </location>
</feature>
<gene>
    <name evidence="3" type="ORF">CLG85_09460</name>
</gene>
<dbReference type="EMBL" id="NTHN01000137">
    <property type="protein sequence ID" value="PBD19412.1"/>
    <property type="molecule type" value="Genomic_DNA"/>
</dbReference>
<feature type="region of interest" description="Disordered" evidence="1">
    <location>
        <begin position="41"/>
        <end position="136"/>
    </location>
</feature>
<evidence type="ECO:0000313" key="3">
    <source>
        <dbReference type="EMBL" id="PBD19412.1"/>
    </source>
</evidence>
<feature type="compositionally biased region" description="Basic residues" evidence="1">
    <location>
        <begin position="57"/>
        <end position="66"/>
    </location>
</feature>
<organism evidence="3">
    <name type="scientific">Alloyangia mangrovi</name>
    <dbReference type="NCBI Taxonomy" id="1779329"/>
    <lineage>
        <taxon>Bacteria</taxon>
        <taxon>Pseudomonadati</taxon>
        <taxon>Pseudomonadota</taxon>
        <taxon>Alphaproteobacteria</taxon>
        <taxon>Rhodobacterales</taxon>
        <taxon>Roseobacteraceae</taxon>
        <taxon>Alloyangia</taxon>
    </lineage>
</organism>
<feature type="signal peptide" evidence="2">
    <location>
        <begin position="1"/>
        <end position="21"/>
    </location>
</feature>
<comment type="caution">
    <text evidence="3">The sequence shown here is derived from an EMBL/GenBank/DDBJ whole genome shotgun (WGS) entry which is preliminary data.</text>
</comment>
<dbReference type="OrthoDB" id="7666115at2"/>